<evidence type="ECO:0000313" key="2">
    <source>
        <dbReference type="EMBL" id="KAK7040194.1"/>
    </source>
</evidence>
<organism evidence="2 3">
    <name type="scientific">Paramarasmius palmivorus</name>
    <dbReference type="NCBI Taxonomy" id="297713"/>
    <lineage>
        <taxon>Eukaryota</taxon>
        <taxon>Fungi</taxon>
        <taxon>Dikarya</taxon>
        <taxon>Basidiomycota</taxon>
        <taxon>Agaricomycotina</taxon>
        <taxon>Agaricomycetes</taxon>
        <taxon>Agaricomycetidae</taxon>
        <taxon>Agaricales</taxon>
        <taxon>Marasmiineae</taxon>
        <taxon>Marasmiaceae</taxon>
        <taxon>Paramarasmius</taxon>
    </lineage>
</organism>
<gene>
    <name evidence="2" type="ORF">VNI00_010000</name>
</gene>
<dbReference type="AlphaFoldDB" id="A0AAW0CPB8"/>
<dbReference type="EMBL" id="JAYKXP010000038">
    <property type="protein sequence ID" value="KAK7040194.1"/>
    <property type="molecule type" value="Genomic_DNA"/>
</dbReference>
<protein>
    <submittedName>
        <fullName evidence="2">Uncharacterized protein</fullName>
    </submittedName>
</protein>
<sequence>MSAFFKSIAIRFMGFASLVLSLVFQMEWMIMEQQFHPTIFSYSINQSYIYPAFVLYFALQSWWLVDYAKSASSRKGSEERGSLVLEDTAMQKPICQSYMPILVLSNICMVIWTILCTVQLYSLGLAVVTFSACVQLCGVFGALQVIRQSDFYQERSGMTLTLAKVNAAYTIMYLWKTWGMMESSANPPSLQLLHSAGIFVLLTLTSGPDPTFGLSLIYVLAALYNGPSKSLAWRDTFFWTAAVLSALVVIDPIICLLHYSFTSEEYEEPTENTPFLTLDMKVRASPEDIPALLPL</sequence>
<accession>A0AAW0CPB8</accession>
<comment type="caution">
    <text evidence="2">The sequence shown here is derived from an EMBL/GenBank/DDBJ whole genome shotgun (WGS) entry which is preliminary data.</text>
</comment>
<keyword evidence="1" id="KW-0812">Transmembrane</keyword>
<keyword evidence="1" id="KW-0472">Membrane</keyword>
<feature type="transmembrane region" description="Helical" evidence="1">
    <location>
        <begin position="12"/>
        <end position="28"/>
    </location>
</feature>
<evidence type="ECO:0000313" key="3">
    <source>
        <dbReference type="Proteomes" id="UP001383192"/>
    </source>
</evidence>
<evidence type="ECO:0000256" key="1">
    <source>
        <dbReference type="SAM" id="Phobius"/>
    </source>
</evidence>
<reference evidence="2 3" key="1">
    <citation type="submission" date="2024-01" db="EMBL/GenBank/DDBJ databases">
        <title>A draft genome for a cacao thread blight-causing isolate of Paramarasmius palmivorus.</title>
        <authorList>
            <person name="Baruah I.K."/>
            <person name="Bukari Y."/>
            <person name="Amoako-Attah I."/>
            <person name="Meinhardt L.W."/>
            <person name="Bailey B.A."/>
            <person name="Cohen S.P."/>
        </authorList>
    </citation>
    <scope>NUCLEOTIDE SEQUENCE [LARGE SCALE GENOMIC DNA]</scope>
    <source>
        <strain evidence="2 3">GH-12</strain>
    </source>
</reference>
<feature type="transmembrane region" description="Helical" evidence="1">
    <location>
        <begin position="195"/>
        <end position="224"/>
    </location>
</feature>
<dbReference type="Proteomes" id="UP001383192">
    <property type="component" value="Unassembled WGS sequence"/>
</dbReference>
<feature type="transmembrane region" description="Helical" evidence="1">
    <location>
        <begin position="98"/>
        <end position="115"/>
    </location>
</feature>
<proteinExistence type="predicted"/>
<feature type="transmembrane region" description="Helical" evidence="1">
    <location>
        <begin position="121"/>
        <end position="146"/>
    </location>
</feature>
<feature type="transmembrane region" description="Helical" evidence="1">
    <location>
        <begin position="236"/>
        <end position="259"/>
    </location>
</feature>
<keyword evidence="3" id="KW-1185">Reference proteome</keyword>
<feature type="transmembrane region" description="Helical" evidence="1">
    <location>
        <begin position="48"/>
        <end position="65"/>
    </location>
</feature>
<name>A0AAW0CPB8_9AGAR</name>
<keyword evidence="1" id="KW-1133">Transmembrane helix</keyword>